<evidence type="ECO:0000313" key="3">
    <source>
        <dbReference type="Proteomes" id="UP001281447"/>
    </source>
</evidence>
<dbReference type="PANTHER" id="PTHR33744">
    <property type="entry name" value="CARBOHYDRATE DIACID REGULATOR"/>
    <property type="match status" value="1"/>
</dbReference>
<protein>
    <submittedName>
        <fullName evidence="2">Helix-turn-helix domain-containing protein</fullName>
    </submittedName>
</protein>
<dbReference type="InterPro" id="IPR025736">
    <property type="entry name" value="PucR_C-HTH_dom"/>
</dbReference>
<evidence type="ECO:0000259" key="1">
    <source>
        <dbReference type="Pfam" id="PF13556"/>
    </source>
</evidence>
<organism evidence="2 3">
    <name type="scientific">Tigheibacillus halophilus</name>
    <dbReference type="NCBI Taxonomy" id="361280"/>
    <lineage>
        <taxon>Bacteria</taxon>
        <taxon>Bacillati</taxon>
        <taxon>Bacillota</taxon>
        <taxon>Bacilli</taxon>
        <taxon>Bacillales</taxon>
        <taxon>Bacillaceae</taxon>
        <taxon>Tigheibacillus</taxon>
    </lineage>
</organism>
<name>A0ABU5C6U6_9BACI</name>
<proteinExistence type="predicted"/>
<accession>A0ABU5C6U6</accession>
<dbReference type="EMBL" id="JAWDIP010000003">
    <property type="protein sequence ID" value="MDY0394586.1"/>
    <property type="molecule type" value="Genomic_DNA"/>
</dbReference>
<keyword evidence="3" id="KW-1185">Reference proteome</keyword>
<dbReference type="Pfam" id="PF13556">
    <property type="entry name" value="HTH_30"/>
    <property type="match status" value="1"/>
</dbReference>
<dbReference type="InterPro" id="IPR042070">
    <property type="entry name" value="PucR_C-HTH_sf"/>
</dbReference>
<dbReference type="Gene3D" id="1.10.10.2840">
    <property type="entry name" value="PucR C-terminal helix-turn-helix domain"/>
    <property type="match status" value="1"/>
</dbReference>
<gene>
    <name evidence="2" type="ORF">RWE15_09190</name>
</gene>
<feature type="domain" description="PucR C-terminal helix-turn-helix" evidence="1">
    <location>
        <begin position="2"/>
        <end position="59"/>
    </location>
</feature>
<sequence length="67" mass="7808">MLTTLMVFLDEKQHYKNTADKLHIHWKTVKNRMLKIEELTGIHLNNPEEALDIHVSLKILGFKKAGL</sequence>
<reference evidence="2 3" key="1">
    <citation type="submission" date="2023-10" db="EMBL/GenBank/DDBJ databases">
        <title>Virgibacillus halophilus 5B73C genome.</title>
        <authorList>
            <person name="Miliotis G."/>
            <person name="Sengupta P."/>
            <person name="Hameed A."/>
            <person name="Chuvochina M."/>
            <person name="Mcdonagh F."/>
            <person name="Simpson A.C."/>
            <person name="Singh N.K."/>
            <person name="Rekha P.D."/>
            <person name="Raman K."/>
            <person name="Hugenholtz P."/>
            <person name="Venkateswaran K."/>
        </authorList>
    </citation>
    <scope>NUCLEOTIDE SEQUENCE [LARGE SCALE GENOMIC DNA]</scope>
    <source>
        <strain evidence="2 3">5B73C</strain>
    </source>
</reference>
<dbReference type="InterPro" id="IPR051448">
    <property type="entry name" value="CdaR-like_regulators"/>
</dbReference>
<evidence type="ECO:0000313" key="2">
    <source>
        <dbReference type="EMBL" id="MDY0394586.1"/>
    </source>
</evidence>
<comment type="caution">
    <text evidence="2">The sequence shown here is derived from an EMBL/GenBank/DDBJ whole genome shotgun (WGS) entry which is preliminary data.</text>
</comment>
<dbReference type="Proteomes" id="UP001281447">
    <property type="component" value="Unassembled WGS sequence"/>
</dbReference>